<dbReference type="VEuPathDB" id="HostDB:ENSMMUG00000054412"/>
<dbReference type="InParanoid" id="A0A5F7ZXU4"/>
<dbReference type="Proteomes" id="UP000006718">
    <property type="component" value="Chromosome 2"/>
</dbReference>
<dbReference type="GeneTree" id="ENSGT00940000166143"/>
<reference evidence="2" key="2">
    <citation type="submission" date="2019-01" db="EMBL/GenBank/DDBJ databases">
        <authorList>
            <person name="Graves T."/>
            <person name="Eichler E.E."/>
            <person name="Wilson R.K."/>
        </authorList>
    </citation>
    <scope>NUCLEOTIDE SEQUENCE [LARGE SCALE GENOMIC DNA]</scope>
    <source>
        <strain evidence="2">17573</strain>
    </source>
</reference>
<dbReference type="AlphaFoldDB" id="A0A5F7ZXU4"/>
<reference evidence="2" key="3">
    <citation type="submission" date="2025-08" db="UniProtKB">
        <authorList>
            <consortium name="Ensembl"/>
        </authorList>
    </citation>
    <scope>IDENTIFICATION</scope>
    <source>
        <strain evidence="2">17573</strain>
    </source>
</reference>
<dbReference type="PRINTS" id="PR02045">
    <property type="entry name" value="F138DOMAIN"/>
</dbReference>
<accession>A0A5F7ZXU4</accession>
<protein>
    <submittedName>
        <fullName evidence="2">Uncharacterized protein</fullName>
    </submittedName>
</protein>
<proteinExistence type="predicted"/>
<sequence length="145" mass="16119">MPRLECSGVISAHCSFDFLSLGDPPTSAAQVAGTTGMHHHVQLIFCIFSRDRFRHVSRLVLNSWAQTMPASVSQSARITRVSHCTQPTPILLHIVYGCLLLPIAELSNAMETLRPAKPNVLFIFTEKVCSLLIYIIIIPIYYSAH</sequence>
<organism evidence="2 3">
    <name type="scientific">Macaca mulatta</name>
    <name type="common">Rhesus macaque</name>
    <dbReference type="NCBI Taxonomy" id="9544"/>
    <lineage>
        <taxon>Eukaryota</taxon>
        <taxon>Metazoa</taxon>
        <taxon>Chordata</taxon>
        <taxon>Craniata</taxon>
        <taxon>Vertebrata</taxon>
        <taxon>Euteleostomi</taxon>
        <taxon>Mammalia</taxon>
        <taxon>Eutheria</taxon>
        <taxon>Euarchontoglires</taxon>
        <taxon>Primates</taxon>
        <taxon>Haplorrhini</taxon>
        <taxon>Catarrhini</taxon>
        <taxon>Cercopithecidae</taxon>
        <taxon>Cercopithecinae</taxon>
        <taxon>Macaca</taxon>
    </lineage>
</organism>
<dbReference type="PANTHER" id="PTHR12138">
    <property type="entry name" value="PRIMATE-EXPANDED PROTEIN FAMILY"/>
    <property type="match status" value="1"/>
</dbReference>
<keyword evidence="1" id="KW-0472">Membrane</keyword>
<evidence type="ECO:0000256" key="1">
    <source>
        <dbReference type="SAM" id="Phobius"/>
    </source>
</evidence>
<reference evidence="3" key="1">
    <citation type="journal article" date="2007" name="Science">
        <title>Evolutionary and biomedical insights from the rhesus macaque genome.</title>
        <authorList>
            <person name="Gibbs R.A."/>
            <person name="Rogers J."/>
            <person name="Katze M.G."/>
            <person name="Bumgarner R."/>
            <person name="Weinstock G.M."/>
            <person name="Mardis E.R."/>
            <person name="Remington K.A."/>
            <person name="Strausberg R.L."/>
            <person name="Venter J.C."/>
            <person name="Wilson R.K."/>
            <person name="Batzer M.A."/>
            <person name="Bustamante C.D."/>
            <person name="Eichler E.E."/>
            <person name="Hahn M.W."/>
            <person name="Hardison R.C."/>
            <person name="Makova K.D."/>
            <person name="Miller W."/>
            <person name="Milosavljevic A."/>
            <person name="Palermo R.E."/>
            <person name="Siepel A."/>
            <person name="Sikela J.M."/>
            <person name="Attaway T."/>
            <person name="Bell S."/>
            <person name="Bernard K.E."/>
            <person name="Buhay C.J."/>
            <person name="Chandrabose M.N."/>
            <person name="Dao M."/>
            <person name="Davis C."/>
            <person name="Delehaunty K.D."/>
            <person name="Ding Y."/>
            <person name="Dinh H.H."/>
            <person name="Dugan-Rocha S."/>
            <person name="Fulton L.A."/>
            <person name="Gabisi R.A."/>
            <person name="Garner T.T."/>
            <person name="Godfrey J."/>
            <person name="Hawes A.C."/>
            <person name="Hernandez J."/>
            <person name="Hines S."/>
            <person name="Holder M."/>
            <person name="Hume J."/>
            <person name="Jhangiani S.N."/>
            <person name="Joshi V."/>
            <person name="Khan Z.M."/>
            <person name="Kirkness E.F."/>
            <person name="Cree A."/>
            <person name="Fowler R.G."/>
            <person name="Lee S."/>
            <person name="Lewis L.R."/>
            <person name="Li Z."/>
            <person name="Liu Y.-S."/>
            <person name="Moore S.M."/>
            <person name="Muzny D."/>
            <person name="Nazareth L.V."/>
            <person name="Ngo D.N."/>
            <person name="Okwuonu G.O."/>
            <person name="Pai G."/>
            <person name="Parker D."/>
            <person name="Paul H.A."/>
            <person name="Pfannkoch C."/>
            <person name="Pohl C.S."/>
            <person name="Rogers Y.-H.C."/>
            <person name="Ruiz S.J."/>
            <person name="Sabo A."/>
            <person name="Santibanez J."/>
            <person name="Schneider B.W."/>
            <person name="Smith S.M."/>
            <person name="Sodergren E."/>
            <person name="Svatek A.F."/>
            <person name="Utterback T.R."/>
            <person name="Vattathil S."/>
            <person name="Warren W."/>
            <person name="White C.S."/>
            <person name="Chinwalla A.T."/>
            <person name="Feng Y."/>
            <person name="Halpern A.L."/>
            <person name="Hillier L.W."/>
            <person name="Huang X."/>
            <person name="Minx P."/>
            <person name="Nelson J.O."/>
            <person name="Pepin K.H."/>
            <person name="Qin X."/>
            <person name="Sutton G.G."/>
            <person name="Venter E."/>
            <person name="Walenz B.P."/>
            <person name="Wallis J.W."/>
            <person name="Worley K.C."/>
            <person name="Yang S.-P."/>
            <person name="Jones S.M."/>
            <person name="Marra M.A."/>
            <person name="Rocchi M."/>
            <person name="Schein J.E."/>
            <person name="Baertsch R."/>
            <person name="Clarke L."/>
            <person name="Csuros M."/>
            <person name="Glasscock J."/>
            <person name="Harris R.A."/>
            <person name="Havlak P."/>
            <person name="Jackson A.R."/>
            <person name="Jiang H."/>
            <person name="Liu Y."/>
            <person name="Messina D.N."/>
            <person name="Shen Y."/>
            <person name="Song H.X.-Z."/>
            <person name="Wylie T."/>
            <person name="Zhang L."/>
            <person name="Birney E."/>
            <person name="Han K."/>
            <person name="Konkel M.K."/>
            <person name="Lee J."/>
            <person name="Smit A.F.A."/>
            <person name="Ullmer B."/>
            <person name="Wang H."/>
            <person name="Xing J."/>
            <person name="Burhans R."/>
            <person name="Cheng Z."/>
            <person name="Karro J.E."/>
            <person name="Ma J."/>
            <person name="Raney B."/>
            <person name="She X."/>
            <person name="Cox M.J."/>
            <person name="Demuth J.P."/>
            <person name="Dumas L.J."/>
            <person name="Han S.-G."/>
            <person name="Hopkins J."/>
            <person name="Karimpour-Fard A."/>
            <person name="Kim Y.H."/>
            <person name="Pollack J.R."/>
            <person name="Vinar T."/>
            <person name="Addo-Quaye C."/>
            <person name="Degenhardt J."/>
            <person name="Denby A."/>
            <person name="Hubisz M.J."/>
            <person name="Indap A."/>
            <person name="Kosiol C."/>
            <person name="Lahn B.T."/>
            <person name="Lawson H.A."/>
            <person name="Marklein A."/>
            <person name="Nielsen R."/>
            <person name="Vallender E.J."/>
            <person name="Clark A.G."/>
            <person name="Ferguson B."/>
            <person name="Hernandez R.D."/>
            <person name="Hirani K."/>
            <person name="Kehrer-Sawatzki H."/>
            <person name="Kolb J."/>
            <person name="Patil S."/>
            <person name="Pu L.-L."/>
            <person name="Ren Y."/>
            <person name="Smith D.G."/>
            <person name="Wheeler D.A."/>
            <person name="Schenck I."/>
            <person name="Ball E.V."/>
            <person name="Chen R."/>
            <person name="Cooper D.N."/>
            <person name="Giardine B."/>
            <person name="Hsu F."/>
            <person name="Kent W.J."/>
            <person name="Lesk A."/>
            <person name="Nelson D.L."/>
            <person name="O'brien W.E."/>
            <person name="Pruefer K."/>
            <person name="Stenson P.D."/>
            <person name="Wallace J.C."/>
            <person name="Ke H."/>
            <person name="Liu X.-M."/>
            <person name="Wang P."/>
            <person name="Xiang A.P."/>
            <person name="Yang F."/>
            <person name="Barber G.P."/>
            <person name="Haussler D."/>
            <person name="Karolchik D."/>
            <person name="Kern A.D."/>
            <person name="Kuhn R.M."/>
            <person name="Smith K.E."/>
            <person name="Zwieg A.S."/>
        </authorList>
    </citation>
    <scope>NUCLEOTIDE SEQUENCE [LARGE SCALE GENOMIC DNA]</scope>
    <source>
        <strain evidence="3">17573</strain>
    </source>
</reference>
<name>A0A5F7ZXU4_MACMU</name>
<keyword evidence="1" id="KW-1133">Transmembrane helix</keyword>
<keyword evidence="3" id="KW-1185">Reference proteome</keyword>
<keyword evidence="1" id="KW-0812">Transmembrane</keyword>
<evidence type="ECO:0000313" key="3">
    <source>
        <dbReference type="Proteomes" id="UP000006718"/>
    </source>
</evidence>
<reference evidence="2" key="4">
    <citation type="submission" date="2025-09" db="UniProtKB">
        <authorList>
            <consortium name="Ensembl"/>
        </authorList>
    </citation>
    <scope>IDENTIFICATION</scope>
    <source>
        <strain evidence="2">17573</strain>
    </source>
</reference>
<dbReference type="PANTHER" id="PTHR12138:SF75">
    <property type="entry name" value="SECRETED PROTEIN"/>
    <property type="match status" value="1"/>
</dbReference>
<feature type="transmembrane region" description="Helical" evidence="1">
    <location>
        <begin position="120"/>
        <end position="142"/>
    </location>
</feature>
<dbReference type="Ensembl" id="ENSMMUT00000092951.1">
    <property type="protein sequence ID" value="ENSMMUP00000070449.1"/>
    <property type="gene ID" value="ENSMMUG00000054412.1"/>
</dbReference>
<evidence type="ECO:0000313" key="2">
    <source>
        <dbReference type="Ensembl" id="ENSMMUP00000070449.1"/>
    </source>
</evidence>